<evidence type="ECO:0000259" key="5">
    <source>
        <dbReference type="PROSITE" id="PS50110"/>
    </source>
</evidence>
<dbReference type="AlphaFoldDB" id="A0A9D1FWI6"/>
<dbReference type="PROSITE" id="PS50043">
    <property type="entry name" value="HTH_LUXR_2"/>
    <property type="match status" value="1"/>
</dbReference>
<dbReference type="GO" id="GO:0006355">
    <property type="term" value="P:regulation of DNA-templated transcription"/>
    <property type="evidence" value="ECO:0007669"/>
    <property type="project" value="InterPro"/>
</dbReference>
<dbReference type="Pfam" id="PF00072">
    <property type="entry name" value="Response_reg"/>
    <property type="match status" value="1"/>
</dbReference>
<evidence type="ECO:0000256" key="1">
    <source>
        <dbReference type="ARBA" id="ARBA00022553"/>
    </source>
</evidence>
<dbReference type="PROSITE" id="PS00622">
    <property type="entry name" value="HTH_LUXR_1"/>
    <property type="match status" value="1"/>
</dbReference>
<dbReference type="PANTHER" id="PTHR43214">
    <property type="entry name" value="TWO-COMPONENT RESPONSE REGULATOR"/>
    <property type="match status" value="1"/>
</dbReference>
<dbReference type="InterPro" id="IPR000792">
    <property type="entry name" value="Tscrpt_reg_LuxR_C"/>
</dbReference>
<dbReference type="GO" id="GO:0003677">
    <property type="term" value="F:DNA binding"/>
    <property type="evidence" value="ECO:0007669"/>
    <property type="project" value="UniProtKB-KW"/>
</dbReference>
<keyword evidence="1 3" id="KW-0597">Phosphoprotein</keyword>
<dbReference type="Proteomes" id="UP000824139">
    <property type="component" value="Unassembled WGS sequence"/>
</dbReference>
<evidence type="ECO:0000256" key="2">
    <source>
        <dbReference type="ARBA" id="ARBA00023125"/>
    </source>
</evidence>
<protein>
    <submittedName>
        <fullName evidence="6">Response regulator transcription factor</fullName>
    </submittedName>
</protein>
<reference evidence="6" key="2">
    <citation type="journal article" date="2021" name="PeerJ">
        <title>Extensive microbial diversity within the chicken gut microbiome revealed by metagenomics and culture.</title>
        <authorList>
            <person name="Gilroy R."/>
            <person name="Ravi A."/>
            <person name="Getino M."/>
            <person name="Pursley I."/>
            <person name="Horton D.L."/>
            <person name="Alikhan N.F."/>
            <person name="Baker D."/>
            <person name="Gharbi K."/>
            <person name="Hall N."/>
            <person name="Watson M."/>
            <person name="Adriaenssens E.M."/>
            <person name="Foster-Nyarko E."/>
            <person name="Jarju S."/>
            <person name="Secka A."/>
            <person name="Antonio M."/>
            <person name="Oren A."/>
            <person name="Chaudhuri R.R."/>
            <person name="La Ragione R."/>
            <person name="Hildebrand F."/>
            <person name="Pallen M.J."/>
        </authorList>
    </citation>
    <scope>NUCLEOTIDE SEQUENCE</scope>
    <source>
        <strain evidence="6">CHK152-2994</strain>
    </source>
</reference>
<dbReference type="InterPro" id="IPR016032">
    <property type="entry name" value="Sig_transdc_resp-reg_C-effctor"/>
</dbReference>
<dbReference type="InterPro" id="IPR039420">
    <property type="entry name" value="WalR-like"/>
</dbReference>
<sequence length="234" mass="26530">MMREFKRKSRILLVDDNAEHLRGVKELINLETSYDVVGVTTSANIAINLIKKYHPDIVLMDINMPEKDGLQAIQEIERLELDTKVIALSGYDDSDLIFRAMKLGAKGYVLKTMASAQLIYAIDEVAAGKVYLPSALSSRFFEYFQRSFKNETAAVQEENLLTYLTSREEEVLDLLTQGNNYKGIAAKLFISETTVKTHVNNIFQKLQVNDRTQAVLYALNNGFANRRRRVKAAV</sequence>
<dbReference type="GO" id="GO:0000160">
    <property type="term" value="P:phosphorelay signal transduction system"/>
    <property type="evidence" value="ECO:0007669"/>
    <property type="project" value="InterPro"/>
</dbReference>
<dbReference type="PRINTS" id="PR00038">
    <property type="entry name" value="HTHLUXR"/>
</dbReference>
<name>A0A9D1FWI6_9BACT</name>
<evidence type="ECO:0000256" key="3">
    <source>
        <dbReference type="PROSITE-ProRule" id="PRU00169"/>
    </source>
</evidence>
<dbReference type="SUPFAM" id="SSF46894">
    <property type="entry name" value="C-terminal effector domain of the bipartite response regulators"/>
    <property type="match status" value="1"/>
</dbReference>
<feature type="domain" description="Response regulatory" evidence="5">
    <location>
        <begin position="10"/>
        <end position="126"/>
    </location>
</feature>
<dbReference type="SUPFAM" id="SSF52172">
    <property type="entry name" value="CheY-like"/>
    <property type="match status" value="1"/>
</dbReference>
<dbReference type="InterPro" id="IPR001789">
    <property type="entry name" value="Sig_transdc_resp-reg_receiver"/>
</dbReference>
<keyword evidence="2" id="KW-0238">DNA-binding</keyword>
<accession>A0A9D1FWI6</accession>
<dbReference type="Pfam" id="PF00196">
    <property type="entry name" value="GerE"/>
    <property type="match status" value="1"/>
</dbReference>
<feature type="domain" description="HTH luxR-type" evidence="4">
    <location>
        <begin position="157"/>
        <end position="222"/>
    </location>
</feature>
<dbReference type="InterPro" id="IPR058245">
    <property type="entry name" value="NreC/VraR/RcsB-like_REC"/>
</dbReference>
<comment type="caution">
    <text evidence="6">The sequence shown here is derived from an EMBL/GenBank/DDBJ whole genome shotgun (WGS) entry which is preliminary data.</text>
</comment>
<dbReference type="EMBL" id="DVJO01000167">
    <property type="protein sequence ID" value="HIS83447.1"/>
    <property type="molecule type" value="Genomic_DNA"/>
</dbReference>
<evidence type="ECO:0000313" key="7">
    <source>
        <dbReference type="Proteomes" id="UP000824139"/>
    </source>
</evidence>
<evidence type="ECO:0000313" key="6">
    <source>
        <dbReference type="EMBL" id="HIS83447.1"/>
    </source>
</evidence>
<dbReference type="PROSITE" id="PS50110">
    <property type="entry name" value="RESPONSE_REGULATORY"/>
    <property type="match status" value="1"/>
</dbReference>
<dbReference type="CDD" id="cd17535">
    <property type="entry name" value="REC_NarL-like"/>
    <property type="match status" value="1"/>
</dbReference>
<dbReference type="SMART" id="SM00421">
    <property type="entry name" value="HTH_LUXR"/>
    <property type="match status" value="1"/>
</dbReference>
<feature type="modified residue" description="4-aspartylphosphate" evidence="3">
    <location>
        <position position="61"/>
    </location>
</feature>
<gene>
    <name evidence="6" type="ORF">IAD41_07575</name>
</gene>
<evidence type="ECO:0000259" key="4">
    <source>
        <dbReference type="PROSITE" id="PS50043"/>
    </source>
</evidence>
<dbReference type="CDD" id="cd06170">
    <property type="entry name" value="LuxR_C_like"/>
    <property type="match status" value="1"/>
</dbReference>
<dbReference type="PANTHER" id="PTHR43214:SF43">
    <property type="entry name" value="TWO-COMPONENT RESPONSE REGULATOR"/>
    <property type="match status" value="1"/>
</dbReference>
<organism evidence="6 7">
    <name type="scientific">Candidatus Scatenecus faecavium</name>
    <dbReference type="NCBI Taxonomy" id="2840915"/>
    <lineage>
        <taxon>Bacteria</taxon>
        <taxon>Candidatus Scatenecus</taxon>
    </lineage>
</organism>
<dbReference type="InterPro" id="IPR011006">
    <property type="entry name" value="CheY-like_superfamily"/>
</dbReference>
<reference evidence="6" key="1">
    <citation type="submission" date="2020-10" db="EMBL/GenBank/DDBJ databases">
        <authorList>
            <person name="Gilroy R."/>
        </authorList>
    </citation>
    <scope>NUCLEOTIDE SEQUENCE</scope>
    <source>
        <strain evidence="6">CHK152-2994</strain>
    </source>
</reference>
<dbReference type="Gene3D" id="3.40.50.2300">
    <property type="match status" value="1"/>
</dbReference>
<dbReference type="SMART" id="SM00448">
    <property type="entry name" value="REC"/>
    <property type="match status" value="1"/>
</dbReference>
<proteinExistence type="predicted"/>